<feature type="region of interest" description="Disordered" evidence="1">
    <location>
        <begin position="1"/>
        <end position="51"/>
    </location>
</feature>
<reference evidence="2 3" key="1">
    <citation type="submission" date="2018-11" db="EMBL/GenBank/DDBJ databases">
        <authorList>
            <consortium name="Pathogen Informatics"/>
        </authorList>
    </citation>
    <scope>NUCLEOTIDE SEQUENCE [LARGE SCALE GENOMIC DNA]</scope>
</reference>
<dbReference type="Proteomes" id="UP000267096">
    <property type="component" value="Unassembled WGS sequence"/>
</dbReference>
<dbReference type="OrthoDB" id="5874518at2759"/>
<organism evidence="2 3">
    <name type="scientific">Anisakis simplex</name>
    <name type="common">Herring worm</name>
    <dbReference type="NCBI Taxonomy" id="6269"/>
    <lineage>
        <taxon>Eukaryota</taxon>
        <taxon>Metazoa</taxon>
        <taxon>Ecdysozoa</taxon>
        <taxon>Nematoda</taxon>
        <taxon>Chromadorea</taxon>
        <taxon>Rhabditida</taxon>
        <taxon>Spirurina</taxon>
        <taxon>Ascaridomorpha</taxon>
        <taxon>Ascaridoidea</taxon>
        <taxon>Anisakidae</taxon>
        <taxon>Anisakis</taxon>
        <taxon>Anisakis simplex complex</taxon>
    </lineage>
</organism>
<sequence>MTHAAAAADPLSGQGERSGGGVTAGSGVIQPAQQQGQGGGGGKKKKKGGKGGKVVVDGACLGFKATADPNRINIGEIDTVQTQGNQTAWW</sequence>
<keyword evidence="3" id="KW-1185">Reference proteome</keyword>
<name>A0A3P6PM47_ANISI</name>
<evidence type="ECO:0000256" key="1">
    <source>
        <dbReference type="SAM" id="MobiDB-lite"/>
    </source>
</evidence>
<accession>A0A3P6PM47</accession>
<dbReference type="EMBL" id="UYRR01016270">
    <property type="protein sequence ID" value="VDK28345.1"/>
    <property type="molecule type" value="Genomic_DNA"/>
</dbReference>
<dbReference type="AlphaFoldDB" id="A0A3P6PM47"/>
<evidence type="ECO:0000313" key="3">
    <source>
        <dbReference type="Proteomes" id="UP000267096"/>
    </source>
</evidence>
<gene>
    <name evidence="2" type="ORF">ASIM_LOCUS7021</name>
</gene>
<proteinExistence type="predicted"/>
<protein>
    <submittedName>
        <fullName evidence="2">Uncharacterized protein</fullName>
    </submittedName>
</protein>
<evidence type="ECO:0000313" key="2">
    <source>
        <dbReference type="EMBL" id="VDK28345.1"/>
    </source>
</evidence>